<comment type="subcellular location">
    <subcellularLocation>
        <location evidence="2 15">Cell membrane</location>
        <topology evidence="2 15">Peripheral membrane protein</topology>
    </subcellularLocation>
</comment>
<sequence>MNFHLEIVNAEKNIFSGLVKKIHISGSEGELGIYPGHTQLLSMIKPGMICISHINKKDEYMYISGGILEVQPKNVSVLADTVIRAADLDRLRILKSKKQAEKLITNLNVIKNKNDVLRKISKEIAKLRVFEIINKFKS</sequence>
<evidence type="ECO:0000256" key="5">
    <source>
        <dbReference type="ARBA" id="ARBA00014480"/>
    </source>
</evidence>
<comment type="subunit">
    <text evidence="4 15 16">F-type ATPases have 2 components, CF(1) - the catalytic core - and CF(0) - the membrane proton channel. CF(1) has five subunits: alpha(3), beta(3), gamma(1), delta(1), epsilon(1). CF(0) has three main subunits: a, b and c.</text>
</comment>
<evidence type="ECO:0000256" key="3">
    <source>
        <dbReference type="ARBA" id="ARBA00005712"/>
    </source>
</evidence>
<keyword evidence="8 15" id="KW-0375">Hydrogen ion transport</keyword>
<evidence type="ECO:0000256" key="12">
    <source>
        <dbReference type="ARBA" id="ARBA00023310"/>
    </source>
</evidence>
<dbReference type="Pfam" id="PF02823">
    <property type="entry name" value="ATP-synt_DE_N"/>
    <property type="match status" value="1"/>
</dbReference>
<evidence type="ECO:0000256" key="14">
    <source>
        <dbReference type="ARBA" id="ARBA00031795"/>
    </source>
</evidence>
<organism evidence="18 19">
    <name type="scientific">Buchnera aphidicola</name>
    <name type="common">Muscaphis stroyani</name>
    <dbReference type="NCBI Taxonomy" id="1241869"/>
    <lineage>
        <taxon>Bacteria</taxon>
        <taxon>Pseudomonadati</taxon>
        <taxon>Pseudomonadota</taxon>
        <taxon>Gammaproteobacteria</taxon>
        <taxon>Enterobacterales</taxon>
        <taxon>Erwiniaceae</taxon>
        <taxon>Buchnera</taxon>
    </lineage>
</organism>
<dbReference type="GO" id="GO:0045259">
    <property type="term" value="C:proton-transporting ATP synthase complex"/>
    <property type="evidence" value="ECO:0007669"/>
    <property type="project" value="UniProtKB-KW"/>
</dbReference>
<dbReference type="InterPro" id="IPR036794">
    <property type="entry name" value="ATP_F1_dsu/esu_C_sf"/>
</dbReference>
<feature type="domain" description="ATP synthase F1 complex delta/epsilon subunit N-terminal" evidence="17">
    <location>
        <begin position="3"/>
        <end position="81"/>
    </location>
</feature>
<evidence type="ECO:0000256" key="13">
    <source>
        <dbReference type="ARBA" id="ARBA00030215"/>
    </source>
</evidence>
<keyword evidence="11 15" id="KW-0139">CF(1)</keyword>
<comment type="similarity">
    <text evidence="3 15 16">Belongs to the ATPase epsilon chain family.</text>
</comment>
<keyword evidence="12 15" id="KW-0066">ATP synthesis</keyword>
<dbReference type="FunFam" id="2.60.15.10:FF:000001">
    <property type="entry name" value="ATP synthase epsilon chain"/>
    <property type="match status" value="1"/>
</dbReference>
<dbReference type="EMBL" id="CP034861">
    <property type="protein sequence ID" value="QCI24132.1"/>
    <property type="molecule type" value="Genomic_DNA"/>
</dbReference>
<evidence type="ECO:0000256" key="9">
    <source>
        <dbReference type="ARBA" id="ARBA00023065"/>
    </source>
</evidence>
<dbReference type="Gene3D" id="2.60.15.10">
    <property type="entry name" value="F0F1 ATP synthase delta/epsilon subunit, N-terminal"/>
    <property type="match status" value="1"/>
</dbReference>
<dbReference type="PANTHER" id="PTHR13822:SF10">
    <property type="entry name" value="ATP SYNTHASE EPSILON CHAIN, CHLOROPLASTIC"/>
    <property type="match status" value="1"/>
</dbReference>
<evidence type="ECO:0000256" key="1">
    <source>
        <dbReference type="ARBA" id="ARBA00003543"/>
    </source>
</evidence>
<dbReference type="OrthoDB" id="9791445at2"/>
<reference evidence="18 19" key="2">
    <citation type="submission" date="2019-05" db="EMBL/GenBank/DDBJ databases">
        <title>Genome evolution of the obligate endosymbiont Buchnera aphidicola.</title>
        <authorList>
            <person name="Moran N.A."/>
        </authorList>
    </citation>
    <scope>NUCLEOTIDE SEQUENCE [LARGE SCALE GENOMIC DNA]</scope>
    <source>
        <strain evidence="18 19">Mst</strain>
    </source>
</reference>
<evidence type="ECO:0000313" key="18">
    <source>
        <dbReference type="EMBL" id="QCI24132.1"/>
    </source>
</evidence>
<accession>A0A4D6Y3T0</accession>
<dbReference type="PANTHER" id="PTHR13822">
    <property type="entry name" value="ATP SYNTHASE DELTA/EPSILON CHAIN"/>
    <property type="match status" value="1"/>
</dbReference>
<dbReference type="GO" id="GO:0046933">
    <property type="term" value="F:proton-transporting ATP synthase activity, rotational mechanism"/>
    <property type="evidence" value="ECO:0007669"/>
    <property type="project" value="UniProtKB-UniRule"/>
</dbReference>
<dbReference type="HAMAP" id="MF_00530">
    <property type="entry name" value="ATP_synth_epsil_bac"/>
    <property type="match status" value="1"/>
</dbReference>
<keyword evidence="9 15" id="KW-0406">Ion transport</keyword>
<proteinExistence type="inferred from homology"/>
<evidence type="ECO:0000259" key="17">
    <source>
        <dbReference type="Pfam" id="PF02823"/>
    </source>
</evidence>
<dbReference type="InterPro" id="IPR020546">
    <property type="entry name" value="ATP_synth_F1_dsu/esu_N"/>
</dbReference>
<comment type="function">
    <text evidence="1 15">Produces ATP from ADP in the presence of a proton gradient across the membrane.</text>
</comment>
<dbReference type="Proteomes" id="UP000298673">
    <property type="component" value="Chromosome"/>
</dbReference>
<dbReference type="InterPro" id="IPR001469">
    <property type="entry name" value="ATP_synth_F1_dsu/esu"/>
</dbReference>
<dbReference type="CDD" id="cd12152">
    <property type="entry name" value="F1-ATPase_delta"/>
    <property type="match status" value="1"/>
</dbReference>
<keyword evidence="18" id="KW-0378">Hydrolase</keyword>
<name>A0A4D6Y3T0_9GAMM</name>
<protein>
    <recommendedName>
        <fullName evidence="5 15">ATP synthase epsilon chain</fullName>
    </recommendedName>
    <alternativeName>
        <fullName evidence="14 15">ATP synthase F1 sector epsilon subunit</fullName>
    </alternativeName>
    <alternativeName>
        <fullName evidence="13 15">F-ATPase epsilon subunit</fullName>
    </alternativeName>
</protein>
<dbReference type="GO" id="GO:0016787">
    <property type="term" value="F:hydrolase activity"/>
    <property type="evidence" value="ECO:0007669"/>
    <property type="project" value="UniProtKB-KW"/>
</dbReference>
<dbReference type="InterPro" id="IPR036771">
    <property type="entry name" value="ATPsynth_dsu/esu_N"/>
</dbReference>
<evidence type="ECO:0000256" key="8">
    <source>
        <dbReference type="ARBA" id="ARBA00022781"/>
    </source>
</evidence>
<dbReference type="NCBIfam" id="NF001847">
    <property type="entry name" value="PRK00571.1-4"/>
    <property type="match status" value="1"/>
</dbReference>
<evidence type="ECO:0000256" key="16">
    <source>
        <dbReference type="RuleBase" id="RU003656"/>
    </source>
</evidence>
<evidence type="ECO:0000256" key="6">
    <source>
        <dbReference type="ARBA" id="ARBA00022448"/>
    </source>
</evidence>
<keyword evidence="6 15" id="KW-0813">Transport</keyword>
<evidence type="ECO:0000256" key="2">
    <source>
        <dbReference type="ARBA" id="ARBA00004202"/>
    </source>
</evidence>
<evidence type="ECO:0000256" key="15">
    <source>
        <dbReference type="HAMAP-Rule" id="MF_00530"/>
    </source>
</evidence>
<evidence type="ECO:0000256" key="4">
    <source>
        <dbReference type="ARBA" id="ARBA00011648"/>
    </source>
</evidence>
<dbReference type="SUPFAM" id="SSF51344">
    <property type="entry name" value="Epsilon subunit of F1F0-ATP synthase N-terminal domain"/>
    <property type="match status" value="1"/>
</dbReference>
<dbReference type="AlphaFoldDB" id="A0A4D6Y3T0"/>
<dbReference type="SUPFAM" id="SSF46604">
    <property type="entry name" value="Epsilon subunit of F1F0-ATP synthase C-terminal domain"/>
    <property type="match status" value="1"/>
</dbReference>
<evidence type="ECO:0000313" key="19">
    <source>
        <dbReference type="Proteomes" id="UP000298673"/>
    </source>
</evidence>
<dbReference type="GO" id="GO:0005886">
    <property type="term" value="C:plasma membrane"/>
    <property type="evidence" value="ECO:0007669"/>
    <property type="project" value="UniProtKB-SubCell"/>
</dbReference>
<evidence type="ECO:0000256" key="11">
    <source>
        <dbReference type="ARBA" id="ARBA00023196"/>
    </source>
</evidence>
<keyword evidence="10 15" id="KW-0472">Membrane</keyword>
<dbReference type="GO" id="GO:0005524">
    <property type="term" value="F:ATP binding"/>
    <property type="evidence" value="ECO:0007669"/>
    <property type="project" value="UniProtKB-UniRule"/>
</dbReference>
<keyword evidence="7 15" id="KW-1003">Cell membrane</keyword>
<gene>
    <name evidence="15" type="primary">atpC</name>
    <name evidence="18" type="ORF">D9V75_00045</name>
</gene>
<evidence type="ECO:0000256" key="7">
    <source>
        <dbReference type="ARBA" id="ARBA00022475"/>
    </source>
</evidence>
<reference evidence="18 19" key="1">
    <citation type="submission" date="2018-12" db="EMBL/GenBank/DDBJ databases">
        <authorList>
            <person name="Chong R.A."/>
        </authorList>
    </citation>
    <scope>NUCLEOTIDE SEQUENCE [LARGE SCALE GENOMIC DNA]</scope>
    <source>
        <strain evidence="18 19">Mst</strain>
    </source>
</reference>
<evidence type="ECO:0000256" key="10">
    <source>
        <dbReference type="ARBA" id="ARBA00023136"/>
    </source>
</evidence>
<dbReference type="NCBIfam" id="TIGR01216">
    <property type="entry name" value="ATP_synt_epsi"/>
    <property type="match status" value="1"/>
</dbReference>